<dbReference type="SMART" id="SM00516">
    <property type="entry name" value="SEC14"/>
    <property type="match status" value="1"/>
</dbReference>
<protein>
    <recommendedName>
        <fullName evidence="5">SEC14-like protein 2</fullName>
    </recommendedName>
</protein>
<dbReference type="AlphaFoldDB" id="A0A8J2WK72"/>
<organism evidence="3 4">
    <name type="scientific">Daphnia galeata</name>
    <dbReference type="NCBI Taxonomy" id="27404"/>
    <lineage>
        <taxon>Eukaryota</taxon>
        <taxon>Metazoa</taxon>
        <taxon>Ecdysozoa</taxon>
        <taxon>Arthropoda</taxon>
        <taxon>Crustacea</taxon>
        <taxon>Branchiopoda</taxon>
        <taxon>Diplostraca</taxon>
        <taxon>Cladocera</taxon>
        <taxon>Anomopoda</taxon>
        <taxon>Daphniidae</taxon>
        <taxon>Daphnia</taxon>
    </lineage>
</organism>
<keyword evidence="4" id="KW-1185">Reference proteome</keyword>
<dbReference type="InterPro" id="IPR036273">
    <property type="entry name" value="CRAL/TRIO_N_dom_sf"/>
</dbReference>
<sequence>MSADPVDEIIDKKKIALLEFKKRIHDCKLFDPRDEYIQKWLVARSYNINEAEKMLRASLAWREENEIDQVLKWTQPEVMLKYVSYGKIGHDKFDCPVYVSAQGRIDYRGLVQSVTKKDYLRCHNYNQEKLMQDMLEQCLRTGKNVDCQSTLILDLECLSMRQIACRTAVQLGTEQTRVNNLYYPEICRRIFVINAPKLFTVIFNILKPFVAQETQAKMKIFSSNRKEWTAALLEEIDADQLPAFYGGTMVDPDGDPKCPSKFNMGGKVPYSYYLSNSAPVAKDYMETMNIIAGSSGCKKLKYKVDVANSILKWEFMTEGGDIGFRVYFKSAEEGPVDLVPLSRTESHLVTEEGELICVNPGKYVVVFDNTFSMLRSKKLRYHIVIIDCPASESQTTAAVVG</sequence>
<dbReference type="OrthoDB" id="1434354at2759"/>
<dbReference type="Gene3D" id="2.60.120.680">
    <property type="entry name" value="GOLD domain"/>
    <property type="match status" value="1"/>
</dbReference>
<name>A0A8J2WK72_9CRUS</name>
<evidence type="ECO:0000259" key="2">
    <source>
        <dbReference type="PROSITE" id="PS50866"/>
    </source>
</evidence>
<dbReference type="CDD" id="cd00170">
    <property type="entry name" value="SEC14"/>
    <property type="match status" value="1"/>
</dbReference>
<proteinExistence type="predicted"/>
<dbReference type="PANTHER" id="PTHR23324">
    <property type="entry name" value="SEC14 RELATED PROTEIN"/>
    <property type="match status" value="1"/>
</dbReference>
<gene>
    <name evidence="3" type="ORF">DGAL_LOCUS12986</name>
</gene>
<reference evidence="3" key="1">
    <citation type="submission" date="2021-11" db="EMBL/GenBank/DDBJ databases">
        <authorList>
            <person name="Schell T."/>
        </authorList>
    </citation>
    <scope>NUCLEOTIDE SEQUENCE</scope>
    <source>
        <strain evidence="3">M5</strain>
    </source>
</reference>
<dbReference type="Gene3D" id="3.40.525.10">
    <property type="entry name" value="CRAL-TRIO lipid binding domain"/>
    <property type="match status" value="1"/>
</dbReference>
<dbReference type="InterPro" id="IPR036865">
    <property type="entry name" value="CRAL-TRIO_dom_sf"/>
</dbReference>
<dbReference type="PANTHER" id="PTHR23324:SF83">
    <property type="entry name" value="SEC14-LIKE PROTEIN 2"/>
    <property type="match status" value="1"/>
</dbReference>
<comment type="caution">
    <text evidence="3">The sequence shown here is derived from an EMBL/GenBank/DDBJ whole genome shotgun (WGS) entry which is preliminary data.</text>
</comment>
<feature type="domain" description="GOLD" evidence="2">
    <location>
        <begin position="281"/>
        <end position="385"/>
    </location>
</feature>
<dbReference type="InterPro" id="IPR009038">
    <property type="entry name" value="GOLD_dom"/>
</dbReference>
<dbReference type="SUPFAM" id="SSF52087">
    <property type="entry name" value="CRAL/TRIO domain"/>
    <property type="match status" value="1"/>
</dbReference>
<dbReference type="Proteomes" id="UP000789390">
    <property type="component" value="Unassembled WGS sequence"/>
</dbReference>
<dbReference type="Pfam" id="PF00650">
    <property type="entry name" value="CRAL_TRIO"/>
    <property type="match status" value="1"/>
</dbReference>
<evidence type="ECO:0000259" key="1">
    <source>
        <dbReference type="PROSITE" id="PS50191"/>
    </source>
</evidence>
<dbReference type="InterPro" id="IPR051064">
    <property type="entry name" value="SEC14/CRAL-TRIO_domain"/>
</dbReference>
<dbReference type="InterPro" id="IPR001251">
    <property type="entry name" value="CRAL-TRIO_dom"/>
</dbReference>
<dbReference type="SUPFAM" id="SSF101576">
    <property type="entry name" value="Supernatant protein factor (SPF), C-terminal domain"/>
    <property type="match status" value="1"/>
</dbReference>
<evidence type="ECO:0000313" key="3">
    <source>
        <dbReference type="EMBL" id="CAH0109508.1"/>
    </source>
</evidence>
<dbReference type="PROSITE" id="PS50191">
    <property type="entry name" value="CRAL_TRIO"/>
    <property type="match status" value="1"/>
</dbReference>
<dbReference type="EMBL" id="CAKKLH010000292">
    <property type="protein sequence ID" value="CAH0109508.1"/>
    <property type="molecule type" value="Genomic_DNA"/>
</dbReference>
<dbReference type="GO" id="GO:0005737">
    <property type="term" value="C:cytoplasm"/>
    <property type="evidence" value="ECO:0007669"/>
    <property type="project" value="TreeGrafter"/>
</dbReference>
<dbReference type="SUPFAM" id="SSF46938">
    <property type="entry name" value="CRAL/TRIO N-terminal domain"/>
    <property type="match status" value="1"/>
</dbReference>
<accession>A0A8J2WK72</accession>
<evidence type="ECO:0008006" key="5">
    <source>
        <dbReference type="Google" id="ProtNLM"/>
    </source>
</evidence>
<feature type="domain" description="CRAL-TRIO" evidence="1">
    <location>
        <begin position="75"/>
        <end position="253"/>
    </location>
</feature>
<dbReference type="PROSITE" id="PS50866">
    <property type="entry name" value="GOLD"/>
    <property type="match status" value="1"/>
</dbReference>
<dbReference type="InterPro" id="IPR036598">
    <property type="entry name" value="GOLD_dom_sf"/>
</dbReference>
<evidence type="ECO:0000313" key="4">
    <source>
        <dbReference type="Proteomes" id="UP000789390"/>
    </source>
</evidence>